<proteinExistence type="predicted"/>
<dbReference type="EMBL" id="FQVX01000005">
    <property type="protein sequence ID" value="SHH15902.1"/>
    <property type="molecule type" value="Genomic_DNA"/>
</dbReference>
<evidence type="ECO:0000256" key="1">
    <source>
        <dbReference type="SAM" id="SignalP"/>
    </source>
</evidence>
<reference evidence="2 3" key="1">
    <citation type="submission" date="2016-11" db="EMBL/GenBank/DDBJ databases">
        <authorList>
            <person name="Jaros S."/>
            <person name="Januszkiewicz K."/>
            <person name="Wedrychowicz H."/>
        </authorList>
    </citation>
    <scope>NUCLEOTIDE SEQUENCE [LARGE SCALE GENOMIC DNA]</scope>
    <source>
        <strain evidence="2 3">DSM 45408</strain>
    </source>
</reference>
<keyword evidence="1" id="KW-0732">Signal</keyword>
<sequence length="96" mass="9768">MRTLPVLAVLWLLPLTAACDLGGCDQFAVSLASDRGGAASPVAAAEAYAGPGDVPSTGWRVVDEDATGVELSAGDVTLHAVQGPDSTWQVDSGRRC</sequence>
<protein>
    <submittedName>
        <fullName evidence="2">Uncharacterized protein</fullName>
    </submittedName>
</protein>
<accession>A0A1M5QP58</accession>
<dbReference type="Proteomes" id="UP000184471">
    <property type="component" value="Unassembled WGS sequence"/>
</dbReference>
<keyword evidence="3" id="KW-1185">Reference proteome</keyword>
<organism evidence="2 3">
    <name type="scientific">Geodermatophilus nigrescens</name>
    <dbReference type="NCBI Taxonomy" id="1070870"/>
    <lineage>
        <taxon>Bacteria</taxon>
        <taxon>Bacillati</taxon>
        <taxon>Actinomycetota</taxon>
        <taxon>Actinomycetes</taxon>
        <taxon>Geodermatophilales</taxon>
        <taxon>Geodermatophilaceae</taxon>
        <taxon>Geodermatophilus</taxon>
    </lineage>
</organism>
<dbReference type="AlphaFoldDB" id="A0A1M5QP58"/>
<feature type="signal peptide" evidence="1">
    <location>
        <begin position="1"/>
        <end position="17"/>
    </location>
</feature>
<evidence type="ECO:0000313" key="2">
    <source>
        <dbReference type="EMBL" id="SHH15902.1"/>
    </source>
</evidence>
<gene>
    <name evidence="2" type="ORF">SAMN05444351_4131</name>
</gene>
<feature type="chain" id="PRO_5039135771" evidence="1">
    <location>
        <begin position="18"/>
        <end position="96"/>
    </location>
</feature>
<name>A0A1M5QP58_9ACTN</name>
<dbReference type="STRING" id="1070870.SAMN05444351_4131"/>
<dbReference type="RefSeq" id="WP_073422272.1">
    <property type="nucleotide sequence ID" value="NZ_FQVX01000005.1"/>
</dbReference>
<evidence type="ECO:0000313" key="3">
    <source>
        <dbReference type="Proteomes" id="UP000184471"/>
    </source>
</evidence>
<dbReference type="PROSITE" id="PS51257">
    <property type="entry name" value="PROKAR_LIPOPROTEIN"/>
    <property type="match status" value="1"/>
</dbReference>